<dbReference type="InterPro" id="IPR036452">
    <property type="entry name" value="Ribo_hydro-like"/>
</dbReference>
<dbReference type="CDD" id="cd02652">
    <property type="entry name" value="nuc_hydro_2"/>
    <property type="match status" value="1"/>
</dbReference>
<dbReference type="InterPro" id="IPR001910">
    <property type="entry name" value="Inosine/uridine_hydrolase_dom"/>
</dbReference>
<dbReference type="Pfam" id="PF01156">
    <property type="entry name" value="IU_nuc_hydro"/>
    <property type="match status" value="1"/>
</dbReference>
<evidence type="ECO:0000259" key="2">
    <source>
        <dbReference type="Pfam" id="PF01156"/>
    </source>
</evidence>
<gene>
    <name evidence="3" type="ORF">LBW55_17015</name>
</gene>
<evidence type="ECO:0000313" key="4">
    <source>
        <dbReference type="Proteomes" id="UP001143674"/>
    </source>
</evidence>
<dbReference type="Gene3D" id="3.90.245.10">
    <property type="entry name" value="Ribonucleoside hydrolase-like"/>
    <property type="match status" value="1"/>
</dbReference>
<comment type="caution">
    <text evidence="3">The sequence shown here is derived from an EMBL/GenBank/DDBJ whole genome shotgun (WGS) entry which is preliminary data.</text>
</comment>
<dbReference type="GO" id="GO:0016799">
    <property type="term" value="F:hydrolase activity, hydrolyzing N-glycosyl compounds"/>
    <property type="evidence" value="ECO:0007669"/>
    <property type="project" value="InterPro"/>
</dbReference>
<reference evidence="3" key="1">
    <citation type="submission" date="2021-09" db="EMBL/GenBank/DDBJ databases">
        <title>Genomic analysis of Ralstonia spp.</title>
        <authorList>
            <person name="Aburjaile F."/>
            <person name="Ariute J.C."/>
            <person name="Pais A.K.L."/>
            <person name="Albuquerque G.M.R."/>
            <person name="Silva A.M.F."/>
            <person name="Brenig B."/>
            <person name="Azevedo V."/>
            <person name="Matiuzzi M."/>
            <person name="Ramos R."/>
            <person name="Goes-Neto A."/>
            <person name="Soares S."/>
            <person name="Iseppon A.M.B."/>
            <person name="Souza E."/>
            <person name="Gama M."/>
        </authorList>
    </citation>
    <scope>NUCLEOTIDE SEQUENCE</scope>
    <source>
        <strain evidence="3">B4</strain>
    </source>
</reference>
<sequence length="508" mass="54832">MKALTRSPAYPSGLRDLVATAETDAATHPLRSLNSTPPGTTGTQKPPGKSVAGGPLAGLSKTGLSIALPERALPIHRPAAEDLSASAGLLPHPYPSATSPDAIERALQAAFWKVHGTPSYAERLLLNRLRSHRPAVPQPCILFTDPNKDPDDVVAFTLGKPLQVYGLVNMTHAVATLGEREVRARRADVARGVFDRLGLPDVRVSVGRDYDIDPLRAEDHAKFLEAGKTLYPKLKTPTKDGADVPKAPTEDSVDALRNSLTQATEKVTLVVIAGMTDPGALVTAEPDLVKQKVGRVVIMGGVLPEKDQDGYVQPDARAYNNLTDRAAASLFYRRVQELGIPLRVVTREAAYRAAVPRTFYENAAQSGHPVGEYLQTIQKHALGELWDSIDRGLIPKLDKVWFFNTFIAPASGHGDAAAWAARNPTFDQIWEQVTRLNLYDPMTLLAAVEESAQMLFSPKTVQAEDRSRVEVIGADEVLCAENARQLMSALTKVALADAPDAPDAPGTR</sequence>
<dbReference type="Proteomes" id="UP001143674">
    <property type="component" value="Unassembled WGS sequence"/>
</dbReference>
<organism evidence="3 4">
    <name type="scientific">Ralstonia solanacearum</name>
    <name type="common">Pseudomonas solanacearum</name>
    <dbReference type="NCBI Taxonomy" id="305"/>
    <lineage>
        <taxon>Bacteria</taxon>
        <taxon>Pseudomonadati</taxon>
        <taxon>Pseudomonadota</taxon>
        <taxon>Betaproteobacteria</taxon>
        <taxon>Burkholderiales</taxon>
        <taxon>Burkholderiaceae</taxon>
        <taxon>Ralstonia</taxon>
        <taxon>Ralstonia solanacearum species complex</taxon>
    </lineage>
</organism>
<dbReference type="EMBL" id="JAIVEX010000008">
    <property type="protein sequence ID" value="MDB0523304.1"/>
    <property type="molecule type" value="Genomic_DNA"/>
</dbReference>
<dbReference type="AlphaFoldDB" id="A0AAE3T6H8"/>
<feature type="region of interest" description="Disordered" evidence="1">
    <location>
        <begin position="26"/>
        <end position="56"/>
    </location>
</feature>
<dbReference type="RefSeq" id="WP_184848288.1">
    <property type="nucleotide sequence ID" value="NZ_JABZEH010000001.1"/>
</dbReference>
<name>A0AAE3T6H8_RALSL</name>
<dbReference type="SUPFAM" id="SSF53590">
    <property type="entry name" value="Nucleoside hydrolase"/>
    <property type="match status" value="1"/>
</dbReference>
<proteinExistence type="predicted"/>
<accession>A0AAE3T6H8</accession>
<feature type="domain" description="Inosine/uridine-preferring nucleoside hydrolase" evidence="2">
    <location>
        <begin position="141"/>
        <end position="379"/>
    </location>
</feature>
<evidence type="ECO:0000313" key="3">
    <source>
        <dbReference type="EMBL" id="MDB0523304.1"/>
    </source>
</evidence>
<feature type="compositionally biased region" description="Low complexity" evidence="1">
    <location>
        <begin position="36"/>
        <end position="49"/>
    </location>
</feature>
<protein>
    <submittedName>
        <fullName evidence="3">Nucleoside hydrolase</fullName>
    </submittedName>
</protein>
<dbReference type="NCBIfam" id="NF041355">
    <property type="entry name" value="XopQ"/>
    <property type="match status" value="1"/>
</dbReference>
<keyword evidence="3" id="KW-0378">Hydrolase</keyword>
<evidence type="ECO:0000256" key="1">
    <source>
        <dbReference type="SAM" id="MobiDB-lite"/>
    </source>
</evidence>